<evidence type="ECO:0000313" key="2">
    <source>
        <dbReference type="EMBL" id="WDE01827.1"/>
    </source>
</evidence>
<proteinExistence type="predicted"/>
<dbReference type="AlphaFoldDB" id="A0AAF0C426"/>
<organism evidence="2 3">
    <name type="scientific">Thalassomonas actiniarum</name>
    <dbReference type="NCBI Taxonomy" id="485447"/>
    <lineage>
        <taxon>Bacteria</taxon>
        <taxon>Pseudomonadati</taxon>
        <taxon>Pseudomonadota</taxon>
        <taxon>Gammaproteobacteria</taxon>
        <taxon>Alteromonadales</taxon>
        <taxon>Colwelliaceae</taxon>
        <taxon>Thalassomonas</taxon>
    </lineage>
</organism>
<feature type="domain" description="Xylose isomerase-like TIM barrel" evidence="1">
    <location>
        <begin position="21"/>
        <end position="235"/>
    </location>
</feature>
<reference evidence="2 3" key="1">
    <citation type="journal article" date="2015" name="Genome Announc.">
        <title>Draft Genome Sequences of Marine Isolates of Thalassomonas viridans and Thalassomonas actiniarum.</title>
        <authorList>
            <person name="Olonade I."/>
            <person name="van Zyl L.J."/>
            <person name="Trindade M."/>
        </authorList>
    </citation>
    <scope>NUCLEOTIDE SEQUENCE [LARGE SCALE GENOMIC DNA]</scope>
    <source>
        <strain evidence="2 3">A5K-106</strain>
    </source>
</reference>
<dbReference type="GO" id="GO:0016853">
    <property type="term" value="F:isomerase activity"/>
    <property type="evidence" value="ECO:0007669"/>
    <property type="project" value="UniProtKB-KW"/>
</dbReference>
<dbReference type="InterPro" id="IPR050312">
    <property type="entry name" value="IolE/XylAMocC-like"/>
</dbReference>
<dbReference type="Pfam" id="PF01261">
    <property type="entry name" value="AP_endonuc_2"/>
    <property type="match status" value="1"/>
</dbReference>
<evidence type="ECO:0000259" key="1">
    <source>
        <dbReference type="Pfam" id="PF01261"/>
    </source>
</evidence>
<dbReference type="PANTHER" id="PTHR12110">
    <property type="entry name" value="HYDROXYPYRUVATE ISOMERASE"/>
    <property type="match status" value="1"/>
</dbReference>
<keyword evidence="3" id="KW-1185">Reference proteome</keyword>
<dbReference type="SUPFAM" id="SSF51658">
    <property type="entry name" value="Xylose isomerase-like"/>
    <property type="match status" value="1"/>
</dbReference>
<reference evidence="2 3" key="2">
    <citation type="journal article" date="2022" name="Mar. Drugs">
        <title>Bioassay-Guided Fractionation Leads to the Detection of Cholic Acid Generated by the Rare Thalassomonas sp.</title>
        <authorList>
            <person name="Pheiffer F."/>
            <person name="Schneider Y.K."/>
            <person name="Hansen E.H."/>
            <person name="Andersen J.H."/>
            <person name="Isaksson J."/>
            <person name="Busche T."/>
            <person name="R C."/>
            <person name="Kalinowski J."/>
            <person name="Zyl L.V."/>
            <person name="Trindade M."/>
        </authorList>
    </citation>
    <scope>NUCLEOTIDE SEQUENCE [LARGE SCALE GENOMIC DNA]</scope>
    <source>
        <strain evidence="2 3">A5K-106</strain>
    </source>
</reference>
<evidence type="ECO:0000313" key="3">
    <source>
        <dbReference type="Proteomes" id="UP000032568"/>
    </source>
</evidence>
<dbReference type="InterPro" id="IPR036237">
    <property type="entry name" value="Xyl_isomerase-like_sf"/>
</dbReference>
<dbReference type="EMBL" id="CP059735">
    <property type="protein sequence ID" value="WDE01827.1"/>
    <property type="molecule type" value="Genomic_DNA"/>
</dbReference>
<name>A0AAF0C426_9GAMM</name>
<dbReference type="PANTHER" id="PTHR12110:SF41">
    <property type="entry name" value="INOSOSE DEHYDRATASE"/>
    <property type="match status" value="1"/>
</dbReference>
<gene>
    <name evidence="2" type="ORF">SG35_009370</name>
</gene>
<accession>A0AAF0C426</accession>
<sequence>MGLQLWSIKDDVKQDFKGTLTQVANMGFKGVEFAGDYGPYKNNGKGLKNFLNSLGLTGSAAHIRFKDFNEENFNRSVAFFRDAGIDTLIVPWDDRAWDKHKIQALVTDLNQLAAQLTREGFKFGYHNHDEEFNAYGNATFWDHIARTTAQDFVLQMDVGWVTYAEHNPLTYIKRYPGRTLTTHFKAKLPEQEIKGKRAIIGDDVTDWASVIKADIAHGGTQWFIVEQEEYPDGLTPLEAVKLSKRGLDKIIANLEL</sequence>
<dbReference type="Gene3D" id="3.20.20.150">
    <property type="entry name" value="Divalent-metal-dependent TIM barrel enzymes"/>
    <property type="match status" value="1"/>
</dbReference>
<keyword evidence="2" id="KW-0413">Isomerase</keyword>
<dbReference type="Proteomes" id="UP000032568">
    <property type="component" value="Chromosome"/>
</dbReference>
<protein>
    <submittedName>
        <fullName evidence="2">Sugar phosphate isomerase/epimerase</fullName>
    </submittedName>
</protein>
<dbReference type="InterPro" id="IPR013022">
    <property type="entry name" value="Xyl_isomerase-like_TIM-brl"/>
</dbReference>
<dbReference type="KEGG" id="tact:SG35_009370"/>